<evidence type="ECO:0000313" key="4">
    <source>
        <dbReference type="Proteomes" id="UP001205612"/>
    </source>
</evidence>
<protein>
    <recommendedName>
        <fullName evidence="5">Lipoprotein</fullName>
    </recommendedName>
</protein>
<dbReference type="Proteomes" id="UP001205612">
    <property type="component" value="Unassembled WGS sequence"/>
</dbReference>
<gene>
    <name evidence="3" type="ORF">NX794_14860</name>
</gene>
<evidence type="ECO:0000256" key="1">
    <source>
        <dbReference type="SAM" id="MobiDB-lite"/>
    </source>
</evidence>
<feature type="region of interest" description="Disordered" evidence="1">
    <location>
        <begin position="20"/>
        <end position="51"/>
    </location>
</feature>
<feature type="compositionally biased region" description="Low complexity" evidence="1">
    <location>
        <begin position="31"/>
        <end position="48"/>
    </location>
</feature>
<proteinExistence type="predicted"/>
<keyword evidence="2" id="KW-0732">Signal</keyword>
<name>A0ABT2B1U4_9ACTN</name>
<comment type="caution">
    <text evidence="3">The sequence shown here is derived from an EMBL/GenBank/DDBJ whole genome shotgun (WGS) entry which is preliminary data.</text>
</comment>
<keyword evidence="4" id="KW-1185">Reference proteome</keyword>
<feature type="chain" id="PRO_5046231761" description="Lipoprotein" evidence="2">
    <location>
        <begin position="24"/>
        <end position="156"/>
    </location>
</feature>
<dbReference type="EMBL" id="JANUGP010000009">
    <property type="protein sequence ID" value="MCS0602483.1"/>
    <property type="molecule type" value="Genomic_DNA"/>
</dbReference>
<feature type="signal peptide" evidence="2">
    <location>
        <begin position="1"/>
        <end position="23"/>
    </location>
</feature>
<evidence type="ECO:0000256" key="2">
    <source>
        <dbReference type="SAM" id="SignalP"/>
    </source>
</evidence>
<dbReference type="RefSeq" id="WP_258778992.1">
    <property type="nucleotide sequence ID" value="NZ_JANUGP010000009.1"/>
</dbReference>
<accession>A0ABT2B1U4</accession>
<evidence type="ECO:0008006" key="5">
    <source>
        <dbReference type="Google" id="ProtNLM"/>
    </source>
</evidence>
<sequence length="156" mass="15642">MRRTTLTALAATALLLTGCGSQSGSTGSGDNGKVSPSPTPPSDSASASRGACTDRADLTAADNGHSVCLTKGGEIRLTLDGTEGRPWKPVTASGGTLKAINAGLVLRPGDATAAFQAVTSGDAVLTSSRPLCAEPTATDQVSCKGIEEWRVTVRVG</sequence>
<reference evidence="3 4" key="1">
    <citation type="submission" date="2022-08" db="EMBL/GenBank/DDBJ databases">
        <authorList>
            <person name="Somphong A."/>
            <person name="Phongsopitanun W."/>
        </authorList>
    </citation>
    <scope>NUCLEOTIDE SEQUENCE [LARGE SCALE GENOMIC DNA]</scope>
    <source>
        <strain evidence="3 4">LP11</strain>
    </source>
</reference>
<organism evidence="3 4">
    <name type="scientific">Streptomyces pyxinicus</name>
    <dbReference type="NCBI Taxonomy" id="2970331"/>
    <lineage>
        <taxon>Bacteria</taxon>
        <taxon>Bacillati</taxon>
        <taxon>Actinomycetota</taxon>
        <taxon>Actinomycetes</taxon>
        <taxon>Kitasatosporales</taxon>
        <taxon>Streptomycetaceae</taxon>
        <taxon>Streptomyces</taxon>
    </lineage>
</organism>
<dbReference type="PROSITE" id="PS51257">
    <property type="entry name" value="PROKAR_LIPOPROTEIN"/>
    <property type="match status" value="1"/>
</dbReference>
<evidence type="ECO:0000313" key="3">
    <source>
        <dbReference type="EMBL" id="MCS0602483.1"/>
    </source>
</evidence>